<feature type="domain" description="Sialate O-acetylesterase" evidence="5">
    <location>
        <begin position="1007"/>
        <end position="1230"/>
    </location>
</feature>
<dbReference type="Gene3D" id="3.40.50.1110">
    <property type="entry name" value="SGNH hydrolase"/>
    <property type="match status" value="1"/>
</dbReference>
<feature type="domain" description="Glycoside hydrolase family 2 immunoglobulin-like beta-sandwich" evidence="4">
    <location>
        <begin position="235"/>
        <end position="335"/>
    </location>
</feature>
<dbReference type="SUPFAM" id="SSF49303">
    <property type="entry name" value="beta-Galactosidase/glucuronidase domain"/>
    <property type="match status" value="1"/>
</dbReference>
<feature type="domain" description="Beta-mannosidase-like galactose-binding" evidence="9">
    <location>
        <begin position="104"/>
        <end position="180"/>
    </location>
</feature>
<feature type="domain" description="BD-FAE-like" evidence="8">
    <location>
        <begin position="1292"/>
        <end position="1415"/>
    </location>
</feature>
<dbReference type="Pfam" id="PF18565">
    <property type="entry name" value="Glyco_hydro2_C5"/>
    <property type="match status" value="1"/>
</dbReference>
<dbReference type="InterPro" id="IPR029058">
    <property type="entry name" value="AB_hydrolase_fold"/>
</dbReference>
<dbReference type="InterPro" id="IPR006102">
    <property type="entry name" value="Ig-like_GH2"/>
</dbReference>
<dbReference type="PANTHER" id="PTHR42732">
    <property type="entry name" value="BETA-GALACTOSIDASE"/>
    <property type="match status" value="1"/>
</dbReference>
<dbReference type="InterPro" id="IPR032311">
    <property type="entry name" value="DUF4982"/>
</dbReference>
<dbReference type="InterPro" id="IPR051913">
    <property type="entry name" value="GH2_Domain-Containing"/>
</dbReference>
<dbReference type="GO" id="GO:0016788">
    <property type="term" value="F:hydrolase activity, acting on ester bonds"/>
    <property type="evidence" value="ECO:0007669"/>
    <property type="project" value="UniProtKB-ARBA"/>
</dbReference>
<dbReference type="Pfam" id="PF22666">
    <property type="entry name" value="Glyco_hydro_2_N2"/>
    <property type="match status" value="1"/>
</dbReference>
<dbReference type="Pfam" id="PF16355">
    <property type="entry name" value="DUF4982"/>
    <property type="match status" value="1"/>
</dbReference>
<dbReference type="Pfam" id="PF00703">
    <property type="entry name" value="Glyco_hydro_2"/>
    <property type="match status" value="1"/>
</dbReference>
<feature type="domain" description="DUF4982" evidence="6">
    <location>
        <begin position="645"/>
        <end position="704"/>
    </location>
</feature>
<proteinExistence type="inferred from homology"/>
<evidence type="ECO:0000256" key="3">
    <source>
        <dbReference type="ARBA" id="ARBA00023295"/>
    </source>
</evidence>
<evidence type="ECO:0000313" key="10">
    <source>
        <dbReference type="EMBL" id="MBC2606107.1"/>
    </source>
</evidence>
<keyword evidence="11" id="KW-1185">Reference proteome</keyword>
<feature type="domain" description="Glycoside hydrolase family 2" evidence="7">
    <location>
        <begin position="725"/>
        <end position="818"/>
    </location>
</feature>
<dbReference type="InterPro" id="IPR005181">
    <property type="entry name" value="SASA"/>
</dbReference>
<dbReference type="Pfam" id="PF20434">
    <property type="entry name" value="BD-FAE"/>
    <property type="match status" value="1"/>
</dbReference>
<dbReference type="EMBL" id="JACHVC010000008">
    <property type="protein sequence ID" value="MBC2606107.1"/>
    <property type="molecule type" value="Genomic_DNA"/>
</dbReference>
<evidence type="ECO:0000259" key="7">
    <source>
        <dbReference type="Pfam" id="PF18565"/>
    </source>
</evidence>
<evidence type="ECO:0000259" key="5">
    <source>
        <dbReference type="Pfam" id="PF03629"/>
    </source>
</evidence>
<keyword evidence="3" id="KW-0326">Glycosidase</keyword>
<dbReference type="Gene3D" id="2.60.40.10">
    <property type="entry name" value="Immunoglobulins"/>
    <property type="match status" value="3"/>
</dbReference>
<dbReference type="InterPro" id="IPR036514">
    <property type="entry name" value="SGNH_hydro_sf"/>
</dbReference>
<comment type="similarity">
    <text evidence="1">Belongs to the glycosyl hydrolase 2 family.</text>
</comment>
<dbReference type="PANTHER" id="PTHR42732:SF1">
    <property type="entry name" value="BETA-MANNOSIDASE"/>
    <property type="match status" value="1"/>
</dbReference>
<dbReference type="SUPFAM" id="SSF53474">
    <property type="entry name" value="alpha/beta-Hydrolases"/>
    <property type="match status" value="1"/>
</dbReference>
<dbReference type="SUPFAM" id="SSF52266">
    <property type="entry name" value="SGNH hydrolase"/>
    <property type="match status" value="1"/>
</dbReference>
<dbReference type="InterPro" id="IPR017853">
    <property type="entry name" value="GH"/>
</dbReference>
<dbReference type="SUPFAM" id="SSF49785">
    <property type="entry name" value="Galactose-binding domain-like"/>
    <property type="match status" value="1"/>
</dbReference>
<evidence type="ECO:0000259" key="8">
    <source>
        <dbReference type="Pfam" id="PF20434"/>
    </source>
</evidence>
<organism evidence="10 11">
    <name type="scientific">Pelagicoccus albus</name>
    <dbReference type="NCBI Taxonomy" id="415222"/>
    <lineage>
        <taxon>Bacteria</taxon>
        <taxon>Pseudomonadati</taxon>
        <taxon>Verrucomicrobiota</taxon>
        <taxon>Opitutia</taxon>
        <taxon>Puniceicoccales</taxon>
        <taxon>Pelagicoccaceae</taxon>
        <taxon>Pelagicoccus</taxon>
    </lineage>
</organism>
<name>A0A7X1B5W0_9BACT</name>
<dbReference type="InterPro" id="IPR008979">
    <property type="entry name" value="Galactose-bd-like_sf"/>
</dbReference>
<dbReference type="InterPro" id="IPR054593">
    <property type="entry name" value="Beta-mannosidase-like_N2"/>
</dbReference>
<evidence type="ECO:0000259" key="9">
    <source>
        <dbReference type="Pfam" id="PF22666"/>
    </source>
</evidence>
<protein>
    <submittedName>
        <fullName evidence="10">DUF4982 domain-containing protein</fullName>
    </submittedName>
</protein>
<dbReference type="Pfam" id="PF03629">
    <property type="entry name" value="SASA"/>
    <property type="match status" value="1"/>
</dbReference>
<keyword evidence="2" id="KW-0378">Hydrolase</keyword>
<dbReference type="InterPro" id="IPR036156">
    <property type="entry name" value="Beta-gal/glucu_dom_sf"/>
</dbReference>
<comment type="caution">
    <text evidence="10">The sequence shown here is derived from an EMBL/GenBank/DDBJ whole genome shotgun (WGS) entry which is preliminary data.</text>
</comment>
<reference evidence="10 11" key="1">
    <citation type="submission" date="2020-07" db="EMBL/GenBank/DDBJ databases">
        <authorList>
            <person name="Feng X."/>
        </authorList>
    </citation>
    <scope>NUCLEOTIDE SEQUENCE [LARGE SCALE GENOMIC DNA]</scope>
    <source>
        <strain evidence="10 11">JCM23202</strain>
    </source>
</reference>
<dbReference type="InterPro" id="IPR013783">
    <property type="entry name" value="Ig-like_fold"/>
</dbReference>
<dbReference type="Gene3D" id="3.20.20.80">
    <property type="entry name" value="Glycosidases"/>
    <property type="match status" value="1"/>
</dbReference>
<dbReference type="SUPFAM" id="SSF51445">
    <property type="entry name" value="(Trans)glycosidases"/>
    <property type="match status" value="1"/>
</dbReference>
<evidence type="ECO:0000256" key="1">
    <source>
        <dbReference type="ARBA" id="ARBA00007401"/>
    </source>
</evidence>
<gene>
    <name evidence="10" type="ORF">H5P27_08620</name>
</gene>
<dbReference type="GO" id="GO:0005975">
    <property type="term" value="P:carbohydrate metabolic process"/>
    <property type="evidence" value="ECO:0007669"/>
    <property type="project" value="InterPro"/>
</dbReference>
<sequence length="1515" mass="167455">MMVRKGASTNECGVELALIGKTRPILGRGWVVLLFAVFCSCLVSANQRQVLNFNSNWLLGVGDFEGAQEEGFDDSNFEAVTLPHAWNEDDAFRLDIHNHRTGIAWYRKQFVLPEQSEEGKVYIEFEGARQLAEVWINGNRVGGHENGVMAFGFDITRFVRSYPETNVISVRTDNAWDTKEFVSGQGFQWSDQNFNANYGGLPKNVKLHLTGILHQTLPLYSSLGYTGVYVYPSDIKLEQGTAVINVESEVVFEPRRNQAFEFEVEIFDRDGKSVSVFSGGEFVAPQRGRVVAKASSRVDGLNFWSWGYGYLYNVVTRLKVDGEVVDEVRTKTGFRKMEFRDGMVLLNERPIHVKGYAQRSSNEWPALGLSVPPWLSDYSNGLMVESGANMVRWMHVTPWKQDVESCDRVGLMQMLPAGDSERDAVGRKWLQRLELMRDAIVYNRNNPSVAVYEGGNNDISEEHMRELRLIKDQFDPHGGRAIGSRNMLGSEEAEYGGEMLYINKSAGIPYWQTEYSRDEGLRKYWDELSPPYHKDGDGPLYKGSSTASYNRNQDSHAIENVVRWYDYWKERPGTGNRVNGGGLNIVFSDTNTHYRGAENYRRSGEVDPMRIPKDGFYAHQVMWNGWVDPATPKAHIIGHWNYEKGTVKDVYVVSNSDQVELMVNGKSLGEGEQSSRFLFTFKDVAWESGTIEALGKDSQGAVVCRAKHETAGKPYALRLSQIGPAELKADGADVLLAEVEVVDKQGRRNPIALNEVDFSLDGPAEWKGGIAQGPDNYILSKKLPVECGVNRVLVRTLTEAGEIKLTAKSKGLKSASITVDSLPFESANGYSDRFPDENLKGSLAHGPTPSGASITMTRVPAEVVKSSSDSESDSAFAHDDNEATAWIGNDAIEFTFGREVTLTELTMKVGGFRARSYPIRIMVDETEVFFGATERSLGYITLDLKPIKGWTLKIVPLAGGEARDAFGDITELVDQGNATTGEENVGDRELSIIEIEFYESMPNEQAFDLYLLMGQSNMAGRDLTGLPNQTTSGQVLAYGYDGEWLVAKDPIHKQTGRIKPGVGPGIAFAQAMQAAHADTTIGVVPCAVGGSPLRRWVKGGDLYEETLLRAREAMAYGNLKGVIWHQGESDSDSQKEAETYETRLRQMIADLREDLQAPDLPVVVGQLGGFLLPEKQPFSGAVNQAIRNIDLSVSHVGYASSVGLSHKGDDLHFDAASSRKLGERFAVAMQELQAQADDPDVSVRQVDADRVVPLWPEGQMPGVSPEGDEEDLPWRGDRVQRITNTGVPAISLYLASSGDSTAPTFIVCPGGGYSYLAYNKEGVETAAWLNSLGLNAAILKYRTPNNREGAFQDVQRAVRLLRSNADALGLDEASIGVIGFSAGGHLSARASALHGRNSYEAIDEVDEFSSRPDFTILVYPAYLDNRDGAISEDFTQLDDVPPTLIVHSEDDESFVLGSKLYDAELTKAGSAHEYILYQTGGHGFGLRSDRQAKVWPQDAEDWMRKIGILQNSETE</sequence>
<evidence type="ECO:0000259" key="4">
    <source>
        <dbReference type="Pfam" id="PF00703"/>
    </source>
</evidence>
<dbReference type="InterPro" id="IPR049492">
    <property type="entry name" value="BD-FAE-like_dom"/>
</dbReference>
<dbReference type="Proteomes" id="UP000526501">
    <property type="component" value="Unassembled WGS sequence"/>
</dbReference>
<accession>A0A7X1B5W0</accession>
<dbReference type="Gene3D" id="3.40.50.1820">
    <property type="entry name" value="alpha/beta hydrolase"/>
    <property type="match status" value="1"/>
</dbReference>
<dbReference type="Gene3D" id="2.60.120.260">
    <property type="entry name" value="Galactose-binding domain-like"/>
    <property type="match status" value="1"/>
</dbReference>
<dbReference type="GO" id="GO:0004553">
    <property type="term" value="F:hydrolase activity, hydrolyzing O-glycosyl compounds"/>
    <property type="evidence" value="ECO:0007669"/>
    <property type="project" value="InterPro"/>
</dbReference>
<evidence type="ECO:0000259" key="6">
    <source>
        <dbReference type="Pfam" id="PF16355"/>
    </source>
</evidence>
<evidence type="ECO:0000313" key="11">
    <source>
        <dbReference type="Proteomes" id="UP000526501"/>
    </source>
</evidence>
<dbReference type="InterPro" id="IPR040605">
    <property type="entry name" value="Glyco_hydro2_dom5"/>
</dbReference>
<evidence type="ECO:0000256" key="2">
    <source>
        <dbReference type="ARBA" id="ARBA00022801"/>
    </source>
</evidence>